<evidence type="ECO:0000256" key="3">
    <source>
        <dbReference type="ARBA" id="ARBA00022679"/>
    </source>
</evidence>
<dbReference type="EC" id="2.3.1.275" evidence="10"/>
<dbReference type="PANTHER" id="PTHR30309:SF0">
    <property type="entry name" value="GLYCEROL-3-PHOSPHATE ACYLTRANSFERASE-RELATED"/>
    <property type="match status" value="1"/>
</dbReference>
<feature type="transmembrane region" description="Helical" evidence="10">
    <location>
        <begin position="97"/>
        <end position="114"/>
    </location>
</feature>
<keyword evidence="12" id="KW-1185">Reference proteome</keyword>
<organism evidence="11 12">
    <name type="scientific">Haploplasma axanthum</name>
    <name type="common">Acholeplasma axanthum</name>
    <dbReference type="NCBI Taxonomy" id="29552"/>
    <lineage>
        <taxon>Bacteria</taxon>
        <taxon>Bacillati</taxon>
        <taxon>Mycoplasmatota</taxon>
        <taxon>Mollicutes</taxon>
        <taxon>Acholeplasmatales</taxon>
        <taxon>Acholeplasmataceae</taxon>
        <taxon>Haploplasma</taxon>
    </lineage>
</organism>
<keyword evidence="3 10" id="KW-0808">Transferase</keyword>
<feature type="transmembrane region" description="Helical" evidence="10">
    <location>
        <begin position="154"/>
        <end position="173"/>
    </location>
</feature>
<evidence type="ECO:0000256" key="1">
    <source>
        <dbReference type="ARBA" id="ARBA00022475"/>
    </source>
</evidence>
<keyword evidence="9 10" id="KW-1208">Phospholipid metabolism</keyword>
<keyword evidence="1 10" id="KW-1003">Cell membrane</keyword>
<keyword evidence="8 10" id="KW-0594">Phospholipid biosynthesis</keyword>
<comment type="function">
    <text evidence="10">Catalyzes the transfer of an acyl group from acyl-phosphate (acyl-PO(4)) to glycerol-3-phosphate (G3P) to form lysophosphatidic acid (LPA). This enzyme utilizes acyl-phosphate as fatty acyl donor, but not acyl-CoA or acyl-ACP.</text>
</comment>
<keyword evidence="2 10" id="KW-0444">Lipid biosynthesis</keyword>
<evidence type="ECO:0000256" key="6">
    <source>
        <dbReference type="ARBA" id="ARBA00023098"/>
    </source>
</evidence>
<name>A0A449BEL1_HAPAX</name>
<dbReference type="PANTHER" id="PTHR30309">
    <property type="entry name" value="INNER MEMBRANE PROTEIN YGIH"/>
    <property type="match status" value="1"/>
</dbReference>
<comment type="catalytic activity">
    <reaction evidence="10">
        <text>an acyl phosphate + sn-glycerol 3-phosphate = a 1-acyl-sn-glycero-3-phosphate + phosphate</text>
        <dbReference type="Rhea" id="RHEA:34075"/>
        <dbReference type="ChEBI" id="CHEBI:43474"/>
        <dbReference type="ChEBI" id="CHEBI:57597"/>
        <dbReference type="ChEBI" id="CHEBI:57970"/>
        <dbReference type="ChEBI" id="CHEBI:59918"/>
        <dbReference type="EC" id="2.3.1.275"/>
    </reaction>
</comment>
<accession>A0A449BEL1</accession>
<reference evidence="11 12" key="1">
    <citation type="submission" date="2019-01" db="EMBL/GenBank/DDBJ databases">
        <authorList>
            <consortium name="Pathogen Informatics"/>
        </authorList>
    </citation>
    <scope>NUCLEOTIDE SEQUENCE [LARGE SCALE GENOMIC DNA]</scope>
    <source>
        <strain evidence="11 12">NCTC10138</strain>
    </source>
</reference>
<evidence type="ECO:0000256" key="10">
    <source>
        <dbReference type="HAMAP-Rule" id="MF_01043"/>
    </source>
</evidence>
<dbReference type="NCBIfam" id="TIGR00023">
    <property type="entry name" value="glycerol-3-phosphate 1-O-acyltransferase PlsY"/>
    <property type="match status" value="1"/>
</dbReference>
<feature type="transmembrane region" description="Helical" evidence="10">
    <location>
        <begin position="55"/>
        <end position="77"/>
    </location>
</feature>
<keyword evidence="4 10" id="KW-0812">Transmembrane</keyword>
<evidence type="ECO:0000256" key="5">
    <source>
        <dbReference type="ARBA" id="ARBA00022989"/>
    </source>
</evidence>
<evidence type="ECO:0000256" key="9">
    <source>
        <dbReference type="ARBA" id="ARBA00023264"/>
    </source>
</evidence>
<gene>
    <name evidence="10 11" type="primary">plsY</name>
    <name evidence="11" type="ORF">NCTC10138_01250</name>
</gene>
<evidence type="ECO:0000256" key="2">
    <source>
        <dbReference type="ARBA" id="ARBA00022516"/>
    </source>
</evidence>
<dbReference type="GO" id="GO:0008654">
    <property type="term" value="P:phospholipid biosynthetic process"/>
    <property type="evidence" value="ECO:0007669"/>
    <property type="project" value="UniProtKB-UniRule"/>
</dbReference>
<keyword evidence="7 10" id="KW-0472">Membrane</keyword>
<dbReference type="InterPro" id="IPR003811">
    <property type="entry name" value="G3P_acylTferase_PlsY"/>
</dbReference>
<sequence>MNLLIIIILGILSYLLGSIPSGYLIAKIVRKIDIRKLGSNSTGATNTSRVLGFKYGLLALFFDALKGIIIMAILVIFKLDQYYIVNIFDNPTNILAIYGLISVIGHIYPIFLNFKGGKAVATSFGVVLFLTPLLALMGVFILVSIVYITKYVSLASIITGVSIFLVSIFFAIFNVNIMKDMATPGLPLIPIEYAIVYGLMASIIILKHKQNIIRLISGEENKFSIKKWEFTLIFFIFF</sequence>
<dbReference type="AlphaFoldDB" id="A0A449BEL1"/>
<dbReference type="Pfam" id="PF02660">
    <property type="entry name" value="G3P_acyltransf"/>
    <property type="match status" value="1"/>
</dbReference>
<dbReference type="GO" id="GO:0043772">
    <property type="term" value="F:acyl-phosphate glycerol-3-phosphate acyltransferase activity"/>
    <property type="evidence" value="ECO:0007669"/>
    <property type="project" value="UniProtKB-UniRule"/>
</dbReference>
<proteinExistence type="inferred from homology"/>
<dbReference type="Proteomes" id="UP000289841">
    <property type="component" value="Chromosome"/>
</dbReference>
<dbReference type="STRING" id="1278311.GCA_000428705_00241"/>
<evidence type="ECO:0000256" key="8">
    <source>
        <dbReference type="ARBA" id="ARBA00023209"/>
    </source>
</evidence>
<dbReference type="EMBL" id="LR215048">
    <property type="protein sequence ID" value="VEU80862.1"/>
    <property type="molecule type" value="Genomic_DNA"/>
</dbReference>
<feature type="transmembrane region" description="Helical" evidence="10">
    <location>
        <begin position="126"/>
        <end position="148"/>
    </location>
</feature>
<evidence type="ECO:0000256" key="7">
    <source>
        <dbReference type="ARBA" id="ARBA00023136"/>
    </source>
</evidence>
<comment type="subcellular location">
    <subcellularLocation>
        <location evidence="10">Cell membrane</location>
        <topology evidence="10">Multi-pass membrane protein</topology>
    </subcellularLocation>
</comment>
<comment type="subunit">
    <text evidence="10">Probably interacts with PlsX.</text>
</comment>
<evidence type="ECO:0000313" key="12">
    <source>
        <dbReference type="Proteomes" id="UP000289841"/>
    </source>
</evidence>
<comment type="similarity">
    <text evidence="10">Belongs to the PlsY family.</text>
</comment>
<comment type="pathway">
    <text evidence="10">Lipid metabolism; phospholipid metabolism.</text>
</comment>
<protein>
    <recommendedName>
        <fullName evidence="10">Glycerol-3-phosphate acyltransferase</fullName>
    </recommendedName>
    <alternativeName>
        <fullName evidence="10">Acyl-PO4 G3P acyltransferase</fullName>
    </alternativeName>
    <alternativeName>
        <fullName evidence="10">Acyl-phosphate--glycerol-3-phosphate acyltransferase</fullName>
    </alternativeName>
    <alternativeName>
        <fullName evidence="10">G3P acyltransferase</fullName>
        <shortName evidence="10">GPAT</shortName>
        <ecNumber evidence="10">2.3.1.275</ecNumber>
    </alternativeName>
    <alternativeName>
        <fullName evidence="10">Lysophosphatidic acid synthase</fullName>
        <shortName evidence="10">LPA synthase</shortName>
    </alternativeName>
</protein>
<feature type="transmembrane region" description="Helical" evidence="10">
    <location>
        <begin position="185"/>
        <end position="206"/>
    </location>
</feature>
<dbReference type="HAMAP" id="MF_01043">
    <property type="entry name" value="PlsY"/>
    <property type="match status" value="1"/>
</dbReference>
<dbReference type="UniPathway" id="UPA00085"/>
<evidence type="ECO:0000313" key="11">
    <source>
        <dbReference type="EMBL" id="VEU80862.1"/>
    </source>
</evidence>
<dbReference type="GO" id="GO:0005886">
    <property type="term" value="C:plasma membrane"/>
    <property type="evidence" value="ECO:0007669"/>
    <property type="project" value="UniProtKB-SubCell"/>
</dbReference>
<dbReference type="KEGG" id="aaxa:NCTC10138_01250"/>
<keyword evidence="11" id="KW-0012">Acyltransferase</keyword>
<keyword evidence="6 10" id="KW-0443">Lipid metabolism</keyword>
<keyword evidence="5 10" id="KW-1133">Transmembrane helix</keyword>
<dbReference type="SMART" id="SM01207">
    <property type="entry name" value="G3P_acyltransf"/>
    <property type="match status" value="1"/>
</dbReference>
<evidence type="ECO:0000256" key="4">
    <source>
        <dbReference type="ARBA" id="ARBA00022692"/>
    </source>
</evidence>
<feature type="transmembrane region" description="Helical" evidence="10">
    <location>
        <begin position="6"/>
        <end position="26"/>
    </location>
</feature>